<feature type="signal peptide" evidence="5">
    <location>
        <begin position="1"/>
        <end position="20"/>
    </location>
</feature>
<dbReference type="EMBL" id="WQMS01000016">
    <property type="protein sequence ID" value="MVO79296.1"/>
    <property type="molecule type" value="Genomic_DNA"/>
</dbReference>
<gene>
    <name evidence="7" type="ORF">GON01_15290</name>
</gene>
<dbReference type="InterPro" id="IPR011250">
    <property type="entry name" value="OMP/PagP_B-barrel"/>
</dbReference>
<feature type="chain" id="PRO_5026067589" evidence="5">
    <location>
        <begin position="21"/>
        <end position="192"/>
    </location>
</feature>
<evidence type="ECO:0000256" key="4">
    <source>
        <dbReference type="ARBA" id="ARBA00038306"/>
    </source>
</evidence>
<reference evidence="7 8" key="1">
    <citation type="submission" date="2019-12" db="EMBL/GenBank/DDBJ databases">
        <authorList>
            <person name="Huq M.A."/>
        </authorList>
    </citation>
    <scope>NUCLEOTIDE SEQUENCE [LARGE SCALE GENOMIC DNA]</scope>
    <source>
        <strain evidence="7 8">MAH-20</strain>
    </source>
</reference>
<proteinExistence type="inferred from homology"/>
<keyword evidence="3" id="KW-0472">Membrane</keyword>
<evidence type="ECO:0000256" key="3">
    <source>
        <dbReference type="ARBA" id="ARBA00023136"/>
    </source>
</evidence>
<dbReference type="Pfam" id="PF13505">
    <property type="entry name" value="OMP_b-brl"/>
    <property type="match status" value="1"/>
</dbReference>
<organism evidence="7 8">
    <name type="scientific">Sphingomonas horti</name>
    <dbReference type="NCBI Taxonomy" id="2682842"/>
    <lineage>
        <taxon>Bacteria</taxon>
        <taxon>Pseudomonadati</taxon>
        <taxon>Pseudomonadota</taxon>
        <taxon>Alphaproteobacteria</taxon>
        <taxon>Sphingomonadales</taxon>
        <taxon>Sphingomonadaceae</taxon>
        <taxon>Sphingomonas</taxon>
    </lineage>
</organism>
<evidence type="ECO:0000259" key="6">
    <source>
        <dbReference type="Pfam" id="PF13505"/>
    </source>
</evidence>
<dbReference type="SUPFAM" id="SSF56925">
    <property type="entry name" value="OMPA-like"/>
    <property type="match status" value="1"/>
</dbReference>
<evidence type="ECO:0000256" key="5">
    <source>
        <dbReference type="SAM" id="SignalP"/>
    </source>
</evidence>
<dbReference type="InterPro" id="IPR051692">
    <property type="entry name" value="OMP-like"/>
</dbReference>
<comment type="similarity">
    <text evidence="4">Belongs to the Omp25/RopB family.</text>
</comment>
<dbReference type="Gene3D" id="2.40.160.20">
    <property type="match status" value="1"/>
</dbReference>
<sequence length="192" mass="19985">MNKFLIAALLGATAATPALAQNAAPFTGPRVEAIVGYDNVKGDGGHRNGVTYGAGLGYDFQLGGAVLGIEGEATDSSAKGCETDFITATDRICANAKRDLYVGGRVGVAVAPSTLLYAKAGYTNARFKVNYTDTATPANNSSASTNLDGVRVGAGVEQKLGTNIYAKAEYRYSNYEQGLSRHQVVAGLGFRF</sequence>
<protein>
    <submittedName>
        <fullName evidence="7">Outer membrane beta-barrel protein</fullName>
    </submittedName>
</protein>
<name>A0A6I4J4N2_9SPHN</name>
<comment type="caution">
    <text evidence="7">The sequence shown here is derived from an EMBL/GenBank/DDBJ whole genome shotgun (WGS) entry which is preliminary data.</text>
</comment>
<feature type="domain" description="Outer membrane protein beta-barrel" evidence="6">
    <location>
        <begin position="8"/>
        <end position="192"/>
    </location>
</feature>
<comment type="subcellular location">
    <subcellularLocation>
        <location evidence="1">Membrane</location>
    </subcellularLocation>
</comment>
<dbReference type="AlphaFoldDB" id="A0A6I4J4N2"/>
<dbReference type="RefSeq" id="WP_157028197.1">
    <property type="nucleotide sequence ID" value="NZ_WQMS01000016.1"/>
</dbReference>
<evidence type="ECO:0000256" key="1">
    <source>
        <dbReference type="ARBA" id="ARBA00004370"/>
    </source>
</evidence>
<dbReference type="InterPro" id="IPR027385">
    <property type="entry name" value="Beta-barrel_OMP"/>
</dbReference>
<dbReference type="GO" id="GO:0016020">
    <property type="term" value="C:membrane"/>
    <property type="evidence" value="ECO:0007669"/>
    <property type="project" value="UniProtKB-SubCell"/>
</dbReference>
<accession>A0A6I4J4N2</accession>
<evidence type="ECO:0000313" key="8">
    <source>
        <dbReference type="Proteomes" id="UP000441389"/>
    </source>
</evidence>
<dbReference type="PANTHER" id="PTHR34001">
    <property type="entry name" value="BLL7405 PROTEIN"/>
    <property type="match status" value="1"/>
</dbReference>
<keyword evidence="2 5" id="KW-0732">Signal</keyword>
<evidence type="ECO:0000256" key="2">
    <source>
        <dbReference type="ARBA" id="ARBA00022729"/>
    </source>
</evidence>
<evidence type="ECO:0000313" key="7">
    <source>
        <dbReference type="EMBL" id="MVO79296.1"/>
    </source>
</evidence>
<dbReference type="Proteomes" id="UP000441389">
    <property type="component" value="Unassembled WGS sequence"/>
</dbReference>
<dbReference type="PANTHER" id="PTHR34001:SF3">
    <property type="entry name" value="BLL7405 PROTEIN"/>
    <property type="match status" value="1"/>
</dbReference>
<keyword evidence="8" id="KW-1185">Reference proteome</keyword>